<comment type="caution">
    <text evidence="1">The sequence shown here is derived from an EMBL/GenBank/DDBJ whole genome shotgun (WGS) entry which is preliminary data.</text>
</comment>
<reference evidence="1 2" key="1">
    <citation type="journal article" date="2022" name="New Phytol.">
        <title>Ecological generalism drives hyperdiversity of secondary metabolite gene clusters in xylarialean endophytes.</title>
        <authorList>
            <person name="Franco M.E.E."/>
            <person name="Wisecaver J.H."/>
            <person name="Arnold A.E."/>
            <person name="Ju Y.M."/>
            <person name="Slot J.C."/>
            <person name="Ahrendt S."/>
            <person name="Moore L.P."/>
            <person name="Eastman K.E."/>
            <person name="Scott K."/>
            <person name="Konkel Z."/>
            <person name="Mondo S.J."/>
            <person name="Kuo A."/>
            <person name="Hayes R.D."/>
            <person name="Haridas S."/>
            <person name="Andreopoulos B."/>
            <person name="Riley R."/>
            <person name="LaButti K."/>
            <person name="Pangilinan J."/>
            <person name="Lipzen A."/>
            <person name="Amirebrahimi M."/>
            <person name="Yan J."/>
            <person name="Adam C."/>
            <person name="Keymanesh K."/>
            <person name="Ng V."/>
            <person name="Louie K."/>
            <person name="Northen T."/>
            <person name="Drula E."/>
            <person name="Henrissat B."/>
            <person name="Hsieh H.M."/>
            <person name="Youens-Clark K."/>
            <person name="Lutzoni F."/>
            <person name="Miadlikowska J."/>
            <person name="Eastwood D.C."/>
            <person name="Hamelin R.C."/>
            <person name="Grigoriev I.V."/>
            <person name="U'Ren J.M."/>
        </authorList>
    </citation>
    <scope>NUCLEOTIDE SEQUENCE [LARGE SCALE GENOMIC DNA]</scope>
    <source>
        <strain evidence="1 2">ER1909</strain>
    </source>
</reference>
<evidence type="ECO:0000313" key="2">
    <source>
        <dbReference type="Proteomes" id="UP001497680"/>
    </source>
</evidence>
<gene>
    <name evidence="1" type="ORF">F4821DRAFT_232077</name>
</gene>
<accession>A0ACC0D9A5</accession>
<evidence type="ECO:0000313" key="1">
    <source>
        <dbReference type="EMBL" id="KAI6089106.1"/>
    </source>
</evidence>
<protein>
    <submittedName>
        <fullName evidence="1">Uncharacterized protein</fullName>
    </submittedName>
</protein>
<organism evidence="1 2">
    <name type="scientific">Hypoxylon rubiginosum</name>
    <dbReference type="NCBI Taxonomy" id="110542"/>
    <lineage>
        <taxon>Eukaryota</taxon>
        <taxon>Fungi</taxon>
        <taxon>Dikarya</taxon>
        <taxon>Ascomycota</taxon>
        <taxon>Pezizomycotina</taxon>
        <taxon>Sordariomycetes</taxon>
        <taxon>Xylariomycetidae</taxon>
        <taxon>Xylariales</taxon>
        <taxon>Hypoxylaceae</taxon>
        <taxon>Hypoxylon</taxon>
    </lineage>
</organism>
<sequence length="550" mass="61556">MEEELTLPKLPTVSWDSETQTFSNTRKRGRDGAPTAPTFNNSSDPAVFSSDDDPHLENYTEGRHRKKRYVGTWFEQHPTSSDSTFSEAPQPLPKTKRTFRRQLDSGVWMGSDPSSVNMEDDRYSVDLEDTAELMLPHETRGPLLKHARPIPPISPLEQAARDQIQKALDKGDLTVDLSSCNLESISNKTISQISMFDTVLNPNYPNPPRGEFTKLYLSNNPLPRAPGAIFNLQYLSVLSLRNTQITELPPSIGNLRNLQTLNLSLTRLRYLPGELLNLMKYPSKLQTLTIRPNPFYRADCIDWDEGKDCVQDNEGVVFPEDLRSSDGRMFVWHSGANRPCKPFNTPEENVHFSAWNIRILARSPVQFSDSRGVIVSKFQLPQLGSSSSDSAELPSDLVIETEDLRGPVALPQSKRNQSTVNHNQGGVPSLFELALQACSRSGQLQGLSSYLPPNAPSHLTELLDEIATRSDHHDNDSGDLPCSICGRRVMVPVAQWIEWYKITKTTGTTQESSVPFLRRGCSWKCLPRPVKPGESLTSRGAGWNPFTREG</sequence>
<dbReference type="EMBL" id="MU394297">
    <property type="protein sequence ID" value="KAI6089106.1"/>
    <property type="molecule type" value="Genomic_DNA"/>
</dbReference>
<name>A0ACC0D9A5_9PEZI</name>
<keyword evidence="2" id="KW-1185">Reference proteome</keyword>
<dbReference type="Proteomes" id="UP001497680">
    <property type="component" value="Unassembled WGS sequence"/>
</dbReference>
<proteinExistence type="predicted"/>